<protein>
    <recommendedName>
        <fullName evidence="1">D-alanyl-D-alanine carboxypeptidase-like core domain-containing protein</fullName>
    </recommendedName>
</protein>
<dbReference type="PANTHER" id="PTHR34385:SF1">
    <property type="entry name" value="PEPTIDOGLYCAN L-ALANYL-D-GLUTAMATE ENDOPEPTIDASE CWLK"/>
    <property type="match status" value="1"/>
</dbReference>
<evidence type="ECO:0000313" key="3">
    <source>
        <dbReference type="Proteomes" id="UP000616608"/>
    </source>
</evidence>
<dbReference type="EMBL" id="BMJT01000001">
    <property type="protein sequence ID" value="GGG11927.1"/>
    <property type="molecule type" value="Genomic_DNA"/>
</dbReference>
<organism evidence="2 3">
    <name type="scientific">Lysinibacillus alkalisoli</name>
    <dbReference type="NCBI Taxonomy" id="1911548"/>
    <lineage>
        <taxon>Bacteria</taxon>
        <taxon>Bacillati</taxon>
        <taxon>Bacillota</taxon>
        <taxon>Bacilli</taxon>
        <taxon>Bacillales</taxon>
        <taxon>Bacillaceae</taxon>
        <taxon>Lysinibacillus</taxon>
    </lineage>
</organism>
<keyword evidence="3" id="KW-1185">Reference proteome</keyword>
<dbReference type="InterPro" id="IPR058193">
    <property type="entry name" value="VanY/YodJ_core_dom"/>
</dbReference>
<gene>
    <name evidence="2" type="ORF">GCM10007425_02820</name>
</gene>
<dbReference type="InterPro" id="IPR003709">
    <property type="entry name" value="VanY-like_core_dom"/>
</dbReference>
<dbReference type="GO" id="GO:0008233">
    <property type="term" value="F:peptidase activity"/>
    <property type="evidence" value="ECO:0007669"/>
    <property type="project" value="InterPro"/>
</dbReference>
<dbReference type="GO" id="GO:0006508">
    <property type="term" value="P:proteolysis"/>
    <property type="evidence" value="ECO:0007669"/>
    <property type="project" value="InterPro"/>
</dbReference>
<feature type="domain" description="D-alanyl-D-alanine carboxypeptidase-like core" evidence="1">
    <location>
        <begin position="67"/>
        <end position="182"/>
    </location>
</feature>
<proteinExistence type="predicted"/>
<dbReference type="SUPFAM" id="SSF55166">
    <property type="entry name" value="Hedgehog/DD-peptidase"/>
    <property type="match status" value="1"/>
</dbReference>
<reference evidence="2" key="2">
    <citation type="submission" date="2020-09" db="EMBL/GenBank/DDBJ databases">
        <authorList>
            <person name="Sun Q."/>
            <person name="Zhou Y."/>
        </authorList>
    </citation>
    <scope>NUCLEOTIDE SEQUENCE</scope>
    <source>
        <strain evidence="2">CGMCC 1.15760</strain>
    </source>
</reference>
<accession>A0A917FXR1</accession>
<dbReference type="InterPro" id="IPR052179">
    <property type="entry name" value="DD-CPase-like"/>
</dbReference>
<dbReference type="AlphaFoldDB" id="A0A917FXR1"/>
<dbReference type="InterPro" id="IPR009045">
    <property type="entry name" value="Zn_M74/Hedgehog-like"/>
</dbReference>
<comment type="caution">
    <text evidence="2">The sequence shown here is derived from an EMBL/GenBank/DDBJ whole genome shotgun (WGS) entry which is preliminary data.</text>
</comment>
<dbReference type="Gene3D" id="3.30.1380.10">
    <property type="match status" value="1"/>
</dbReference>
<dbReference type="Pfam" id="PF02557">
    <property type="entry name" value="VanY"/>
    <property type="match status" value="1"/>
</dbReference>
<dbReference type="RefSeq" id="WP_188613223.1">
    <property type="nucleotide sequence ID" value="NZ_BMJT01000001.1"/>
</dbReference>
<reference evidence="2" key="1">
    <citation type="journal article" date="2014" name="Int. J. Syst. Evol. Microbiol.">
        <title>Complete genome sequence of Corynebacterium casei LMG S-19264T (=DSM 44701T), isolated from a smear-ripened cheese.</title>
        <authorList>
            <consortium name="US DOE Joint Genome Institute (JGI-PGF)"/>
            <person name="Walter F."/>
            <person name="Albersmeier A."/>
            <person name="Kalinowski J."/>
            <person name="Ruckert C."/>
        </authorList>
    </citation>
    <scope>NUCLEOTIDE SEQUENCE</scope>
    <source>
        <strain evidence="2">CGMCC 1.15760</strain>
    </source>
</reference>
<evidence type="ECO:0000313" key="2">
    <source>
        <dbReference type="EMBL" id="GGG11927.1"/>
    </source>
</evidence>
<dbReference type="PANTHER" id="PTHR34385">
    <property type="entry name" value="D-ALANYL-D-ALANINE CARBOXYPEPTIDASE"/>
    <property type="match status" value="1"/>
</dbReference>
<dbReference type="CDD" id="cd14852">
    <property type="entry name" value="LD-carboxypeptidase"/>
    <property type="match status" value="1"/>
</dbReference>
<evidence type="ECO:0000259" key="1">
    <source>
        <dbReference type="Pfam" id="PF02557"/>
    </source>
</evidence>
<sequence length="204" mass="23283">MKKWLVFAVIILTIAAIIIWQKQSTVEANPNLRLINQENPIPGEAIPTDLVNLYQIERPYQLFDSSIELSSHVVDALANMIHAANKDGLQNFIVMSGYRSVEAQQKLYDELGAEYAMKPGYSEHHSGLALDIGSTETTMDLAPEGKWIEQNAHRFGFILRYPAHKTAITGIEFEPWHLRYVGLPYSEEMYEQDLVLEEYLTQDK</sequence>
<name>A0A917FXR1_9BACI</name>
<dbReference type="Proteomes" id="UP000616608">
    <property type="component" value="Unassembled WGS sequence"/>
</dbReference>